<organism evidence="3">
    <name type="scientific">freshwater metagenome</name>
    <dbReference type="NCBI Taxonomy" id="449393"/>
    <lineage>
        <taxon>unclassified sequences</taxon>
        <taxon>metagenomes</taxon>
        <taxon>ecological metagenomes</taxon>
    </lineage>
</organism>
<feature type="transmembrane region" description="Helical" evidence="1">
    <location>
        <begin position="20"/>
        <end position="41"/>
    </location>
</feature>
<feature type="transmembrane region" description="Helical" evidence="1">
    <location>
        <begin position="47"/>
        <end position="66"/>
    </location>
</feature>
<sequence>MSFLAEQRIARIRPRGSKLFFPNLVLFGVCFVAAFFSGRLTEQWQNILLWTACGLVVFLFWFLPILRYASTFLEVTTTRVLYRSGLLGQKRQEVSLTKIKDVQLTKGRSISIVIDGQEPLVITGIPKHKMVAVEIDRLAAAI</sequence>
<dbReference type="InterPro" id="IPR005182">
    <property type="entry name" value="YdbS-like_PH"/>
</dbReference>
<keyword evidence="1" id="KW-0812">Transmembrane</keyword>
<dbReference type="AlphaFoldDB" id="A0A6J6CPI0"/>
<reference evidence="3" key="1">
    <citation type="submission" date="2020-05" db="EMBL/GenBank/DDBJ databases">
        <authorList>
            <person name="Chiriac C."/>
            <person name="Salcher M."/>
            <person name="Ghai R."/>
            <person name="Kavagutti S V."/>
        </authorList>
    </citation>
    <scope>NUCLEOTIDE SEQUENCE</scope>
</reference>
<keyword evidence="1" id="KW-0472">Membrane</keyword>
<evidence type="ECO:0000256" key="1">
    <source>
        <dbReference type="SAM" id="Phobius"/>
    </source>
</evidence>
<dbReference type="Pfam" id="PF03703">
    <property type="entry name" value="bPH_2"/>
    <property type="match status" value="1"/>
</dbReference>
<evidence type="ECO:0000259" key="2">
    <source>
        <dbReference type="Pfam" id="PF03703"/>
    </source>
</evidence>
<evidence type="ECO:0000313" key="3">
    <source>
        <dbReference type="EMBL" id="CAB4553064.1"/>
    </source>
</evidence>
<gene>
    <name evidence="3" type="ORF">UFOPK1618_00028</name>
</gene>
<protein>
    <submittedName>
        <fullName evidence="3">Unannotated protein</fullName>
    </submittedName>
</protein>
<keyword evidence="1" id="KW-1133">Transmembrane helix</keyword>
<proteinExistence type="predicted"/>
<name>A0A6J6CPI0_9ZZZZ</name>
<dbReference type="EMBL" id="CAEZTF010000002">
    <property type="protein sequence ID" value="CAB4553064.1"/>
    <property type="molecule type" value="Genomic_DNA"/>
</dbReference>
<feature type="domain" description="YdbS-like PH" evidence="2">
    <location>
        <begin position="68"/>
        <end position="106"/>
    </location>
</feature>
<accession>A0A6J6CPI0</accession>